<keyword evidence="7" id="KW-1133">Transmembrane helix</keyword>
<dbReference type="Gene3D" id="4.10.49.10">
    <property type="entry name" value="Cytochrome c oxidase subunit VIIc"/>
    <property type="match status" value="1"/>
</dbReference>
<keyword evidence="9" id="KW-0472">Membrane</keyword>
<evidence type="ECO:0000256" key="1">
    <source>
        <dbReference type="ARBA" id="ARBA00004434"/>
    </source>
</evidence>
<protein>
    <recommendedName>
        <fullName evidence="10">Cytochrome c oxidase subunit 8, mitochondrial</fullName>
    </recommendedName>
    <alternativeName>
        <fullName evidence="10">Cytochrome c oxidase polypeptide VIII</fullName>
    </alternativeName>
</protein>
<evidence type="ECO:0000256" key="3">
    <source>
        <dbReference type="ARBA" id="ARBA00010514"/>
    </source>
</evidence>
<keyword evidence="12" id="KW-1185">Reference proteome</keyword>
<dbReference type="STRING" id="1220924.W2SEA9"/>
<dbReference type="RefSeq" id="XP_008710961.1">
    <property type="nucleotide sequence ID" value="XM_008712739.1"/>
</dbReference>
<evidence type="ECO:0000256" key="10">
    <source>
        <dbReference type="RuleBase" id="RU368123"/>
    </source>
</evidence>
<comment type="subunit">
    <text evidence="10">Component of the cytochrome c oxidase (complex IV, CIV), a multisubunit enzyme composed of a catalytic core of 3 subunits and several supernumerary subunits. The complex exists as a monomer or a dimer and forms supercomplexes (SCs) in the inner mitochondrial membrane with ubiquinol-cytochrome c oxidoreductase (cytochrome b-c1 complex, complex III, CIII).</text>
</comment>
<evidence type="ECO:0000256" key="2">
    <source>
        <dbReference type="ARBA" id="ARBA00004673"/>
    </source>
</evidence>
<evidence type="ECO:0000256" key="8">
    <source>
        <dbReference type="ARBA" id="ARBA00023128"/>
    </source>
</evidence>
<dbReference type="PANTHER" id="PTHR13313">
    <property type="entry name" value="CYTOCHROME C OXIDASE SUBUNIT VIIC"/>
    <property type="match status" value="1"/>
</dbReference>
<evidence type="ECO:0000256" key="7">
    <source>
        <dbReference type="ARBA" id="ARBA00022989"/>
    </source>
</evidence>
<keyword evidence="8 10" id="KW-0496">Mitochondrion</keyword>
<dbReference type="GO" id="GO:0005743">
    <property type="term" value="C:mitochondrial inner membrane"/>
    <property type="evidence" value="ECO:0007669"/>
    <property type="project" value="UniProtKB-SubCell"/>
</dbReference>
<comment type="subcellular location">
    <subcellularLocation>
        <location evidence="1 10">Mitochondrion inner membrane</location>
        <topology evidence="1 10">Single-pass membrane protein</topology>
    </subcellularLocation>
</comment>
<dbReference type="Pfam" id="PF02935">
    <property type="entry name" value="COX7C"/>
    <property type="match status" value="1"/>
</dbReference>
<dbReference type="OrthoDB" id="9974841at2759"/>
<evidence type="ECO:0000256" key="5">
    <source>
        <dbReference type="ARBA" id="ARBA00022792"/>
    </source>
</evidence>
<keyword evidence="6 10" id="KW-0809">Transit peptide</keyword>
<evidence type="ECO:0000313" key="11">
    <source>
        <dbReference type="EMBL" id="ETN46249.1"/>
    </source>
</evidence>
<sequence length="58" mass="6825">AARARLAAGPVARRGFTSTRVRPDQYNFTPYHYPEGPRSNLPFNTQTRFFAVRYWLFM</sequence>
<name>W2SEA9_CYPE1</name>
<dbReference type="VEuPathDB" id="FungiDB:HMPREF1541_00433"/>
<comment type="similarity">
    <text evidence="3 10">Belongs to the cytochrome c oxidase VIIc family.</text>
</comment>
<evidence type="ECO:0000313" key="12">
    <source>
        <dbReference type="Proteomes" id="UP000030752"/>
    </source>
</evidence>
<keyword evidence="5 10" id="KW-0999">Mitochondrion inner membrane</keyword>
<dbReference type="EMBL" id="KB822711">
    <property type="protein sequence ID" value="ETN46249.1"/>
    <property type="molecule type" value="Genomic_DNA"/>
</dbReference>
<evidence type="ECO:0000256" key="6">
    <source>
        <dbReference type="ARBA" id="ARBA00022946"/>
    </source>
</evidence>
<dbReference type="PANTHER" id="PTHR13313:SF0">
    <property type="entry name" value="CYTOCHROME C OXIDASE SUBUNIT 7C, MITOCHONDRIAL"/>
    <property type="match status" value="1"/>
</dbReference>
<feature type="non-terminal residue" evidence="11">
    <location>
        <position position="58"/>
    </location>
</feature>
<dbReference type="InterPro" id="IPR004202">
    <property type="entry name" value="COX7C/Cox8"/>
</dbReference>
<reference evidence="11 12" key="1">
    <citation type="submission" date="2013-03" db="EMBL/GenBank/DDBJ databases">
        <title>The Genome Sequence of Phialophora europaea CBS 101466.</title>
        <authorList>
            <consortium name="The Broad Institute Genomics Platform"/>
            <person name="Cuomo C."/>
            <person name="de Hoog S."/>
            <person name="Gorbushina A."/>
            <person name="Walker B."/>
            <person name="Young S.K."/>
            <person name="Zeng Q."/>
            <person name="Gargeya S."/>
            <person name="Fitzgerald M."/>
            <person name="Haas B."/>
            <person name="Abouelleil A."/>
            <person name="Allen A.W."/>
            <person name="Alvarado L."/>
            <person name="Arachchi H.M."/>
            <person name="Berlin A.M."/>
            <person name="Chapman S.B."/>
            <person name="Gainer-Dewar J."/>
            <person name="Goldberg J."/>
            <person name="Griggs A."/>
            <person name="Gujja S."/>
            <person name="Hansen M."/>
            <person name="Howarth C."/>
            <person name="Imamovic A."/>
            <person name="Ireland A."/>
            <person name="Larimer J."/>
            <person name="McCowan C."/>
            <person name="Murphy C."/>
            <person name="Pearson M."/>
            <person name="Poon T.W."/>
            <person name="Priest M."/>
            <person name="Roberts A."/>
            <person name="Saif S."/>
            <person name="Shea T."/>
            <person name="Sisk P."/>
            <person name="Sykes S."/>
            <person name="Wortman J."/>
            <person name="Nusbaum C."/>
            <person name="Birren B."/>
        </authorList>
    </citation>
    <scope>NUCLEOTIDE SEQUENCE [LARGE SCALE GENOMIC DNA]</scope>
    <source>
        <strain evidence="11 12">CBS 101466</strain>
    </source>
</reference>
<evidence type="ECO:0000256" key="4">
    <source>
        <dbReference type="ARBA" id="ARBA00022692"/>
    </source>
</evidence>
<dbReference type="Proteomes" id="UP000030752">
    <property type="component" value="Unassembled WGS sequence"/>
</dbReference>
<dbReference type="InParanoid" id="W2SEA9"/>
<dbReference type="GO" id="GO:0045277">
    <property type="term" value="C:respiratory chain complex IV"/>
    <property type="evidence" value="ECO:0007669"/>
    <property type="project" value="UniProtKB-UniRule"/>
</dbReference>
<dbReference type="eggNOG" id="ENOG502SSI3">
    <property type="taxonomic scope" value="Eukaryota"/>
</dbReference>
<comment type="function">
    <text evidence="10">Component of the cytochrome c oxidase, the last enzyme in the mitochondrial electron transport chain which drives oxidative phosphorylation. The respiratory chain contains 3 multisubunit complexes succinate dehydrogenase (complex II, CII), ubiquinol-cytochrome c oxidoreductase (cytochrome b-c1 complex, complex III, CIII) and cytochrome c oxidase (complex IV, CIV), that cooperate to transfer electrons derived from NADH and succinate to molecular oxygen, creating an electrochemical gradient over the inner membrane that drives transmembrane transport and the ATP synthase. Cytochrome c oxidase is the component of the respiratory chain that catalyzes the reduction of oxygen to water. Electrons originating from reduced cytochrome c in the intermembrane space (IMS) are transferred via the dinuclear copper A center (CU(A)) of subunit 2 and heme A of subunit 1 to the active site in subunit 1, a binuclear center (BNC) formed by heme A3 and copper B (CU(B)). The BNC reduces molecular oxygen to 2 water molecules using 4 electrons from cytochrome c in the IMS and 4 protons from the mitochondrial matrix.</text>
</comment>
<gene>
    <name evidence="11" type="ORF">HMPREF1541_00433</name>
</gene>
<dbReference type="AlphaFoldDB" id="W2SEA9"/>
<feature type="non-terminal residue" evidence="11">
    <location>
        <position position="1"/>
    </location>
</feature>
<dbReference type="GO" id="GO:0006123">
    <property type="term" value="P:mitochondrial electron transport, cytochrome c to oxygen"/>
    <property type="evidence" value="ECO:0007669"/>
    <property type="project" value="UniProtKB-UniRule"/>
</dbReference>
<dbReference type="UniPathway" id="UPA00705"/>
<evidence type="ECO:0000256" key="9">
    <source>
        <dbReference type="ARBA" id="ARBA00023136"/>
    </source>
</evidence>
<dbReference type="HOGENOM" id="CLU_147541_1_0_1"/>
<organism evidence="11 12">
    <name type="scientific">Cyphellophora europaea (strain CBS 101466)</name>
    <name type="common">Phialophora europaea</name>
    <dbReference type="NCBI Taxonomy" id="1220924"/>
    <lineage>
        <taxon>Eukaryota</taxon>
        <taxon>Fungi</taxon>
        <taxon>Dikarya</taxon>
        <taxon>Ascomycota</taxon>
        <taxon>Pezizomycotina</taxon>
        <taxon>Eurotiomycetes</taxon>
        <taxon>Chaetothyriomycetidae</taxon>
        <taxon>Chaetothyriales</taxon>
        <taxon>Cyphellophoraceae</taxon>
        <taxon>Cyphellophora</taxon>
    </lineage>
</organism>
<proteinExistence type="inferred from homology"/>
<keyword evidence="4" id="KW-0812">Transmembrane</keyword>
<dbReference type="InterPro" id="IPR036636">
    <property type="entry name" value="COX7C/Cox8_sf"/>
</dbReference>
<comment type="pathway">
    <text evidence="2 10">Energy metabolism; oxidative phosphorylation.</text>
</comment>
<dbReference type="GeneID" id="19967772"/>
<accession>W2SEA9</accession>